<protein>
    <recommendedName>
        <fullName evidence="3 7">3-deoxy-D-manno-octulosonic acid transferase</fullName>
        <shortName evidence="7">Kdo transferase</shortName>
        <ecNumber evidence="2 7">2.4.99.12</ecNumber>
    </recommendedName>
    <alternativeName>
        <fullName evidence="5 7">Lipid IV(A) 3-deoxy-D-manno-octulosonic acid transferase</fullName>
    </alternativeName>
</protein>
<dbReference type="EMBL" id="WJXO01000001">
    <property type="protein sequence ID" value="MRN37985.1"/>
    <property type="molecule type" value="Genomic_DNA"/>
</dbReference>
<dbReference type="GO" id="GO:0005886">
    <property type="term" value="C:plasma membrane"/>
    <property type="evidence" value="ECO:0007669"/>
    <property type="project" value="UniProtKB-SubCell"/>
</dbReference>
<evidence type="ECO:0000256" key="7">
    <source>
        <dbReference type="RuleBase" id="RU365103"/>
    </source>
</evidence>
<dbReference type="GO" id="GO:0043842">
    <property type="term" value="F:Kdo transferase activity"/>
    <property type="evidence" value="ECO:0007669"/>
    <property type="project" value="UniProtKB-EC"/>
</dbReference>
<dbReference type="UniPathway" id="UPA00958"/>
<reference evidence="8" key="1">
    <citation type="journal article" name="Emerg. Infect. Dis.">
        <title>Two cases of a newly characterized neisseria species.</title>
        <authorList>
            <person name="Mustapha M."/>
            <person name="Lemos A.P.S."/>
            <person name="Harrison L.H."/>
            <person name="Vantyne D."/>
            <person name="Sacchi C.T."/>
        </authorList>
    </citation>
    <scope>NUCLEOTIDE SEQUENCE</scope>
    <source>
        <strain evidence="8">N.95.16</strain>
    </source>
</reference>
<comment type="subcellular location">
    <subcellularLocation>
        <location evidence="7">Cell membrane</location>
    </subcellularLocation>
</comment>
<dbReference type="PANTHER" id="PTHR42755:SF1">
    <property type="entry name" value="3-DEOXY-D-MANNO-OCTULOSONIC ACID TRANSFERASE, MITOCHONDRIAL-RELATED"/>
    <property type="match status" value="1"/>
</dbReference>
<evidence type="ECO:0000256" key="4">
    <source>
        <dbReference type="ARBA" id="ARBA00022679"/>
    </source>
</evidence>
<dbReference type="Pfam" id="PF04413">
    <property type="entry name" value="Glycos_transf_N"/>
    <property type="match status" value="1"/>
</dbReference>
<comment type="pathway">
    <text evidence="1 7">Bacterial outer membrane biogenesis; LPS core biosynthesis.</text>
</comment>
<gene>
    <name evidence="8" type="ORF">GJU80_05670</name>
</gene>
<keyword evidence="7" id="KW-1003">Cell membrane</keyword>
<evidence type="ECO:0000313" key="8">
    <source>
        <dbReference type="EMBL" id="MRN37985.1"/>
    </source>
</evidence>
<dbReference type="InterPro" id="IPR038107">
    <property type="entry name" value="Glycos_transf_N_sf"/>
</dbReference>
<dbReference type="InterPro" id="IPR007507">
    <property type="entry name" value="Glycos_transf_N"/>
</dbReference>
<comment type="similarity">
    <text evidence="7">Belongs to the glycosyltransferase group 1 family.</text>
</comment>
<keyword evidence="9" id="KW-1185">Reference proteome</keyword>
<sequence length="441" mass="49108">MINRWLYTQLWKTVPPLIRRYLKKRADKSPAYLDNWDERFGAPLHNPVQQPIWIHAVSVGETRAVQPLITALRRYFADAPLLLTQMTPTGRAAAEELFPDAQCRYLPYDKPEWIEQFLREHKPRFGVLMETEIWPNLIYGCAEEGVPLFLANARLSEKSQNGYLKIRRLVAPAMQTLCGCFAQTAADAERLHLIGASNVHVCGNTKYDITPPEGMRSLAAAFKERIGNRPVVLCASTRAHKGTDEAELLLKAWQRYQGDALLVIVPRHPERFQTAFDTAASLGFTVQKRSDNDLVSPQTQVWIGDSMGELFAYYLSANVAFVGGSLVDTGCQNIIEPIACGVPTLFGPSTYNFAAACDLAVKAGAAQQIKSAEEWLQAAETCLNDAEVSNRFSGNAEAFVSAHRGASERMAYEIGKMILKKEVLRFKKDDAQETTPVIVGK</sequence>
<evidence type="ECO:0000313" key="9">
    <source>
        <dbReference type="Proteomes" id="UP000486297"/>
    </source>
</evidence>
<dbReference type="SUPFAM" id="SSF53756">
    <property type="entry name" value="UDP-Glycosyltransferase/glycogen phosphorylase"/>
    <property type="match status" value="1"/>
</dbReference>
<accession>A0A5Q3RYU9</accession>
<organism evidence="8 9">
    <name type="scientific">Neisseria brasiliensis</name>
    <dbReference type="NCBI Taxonomy" id="2666100"/>
    <lineage>
        <taxon>Bacteria</taxon>
        <taxon>Pseudomonadati</taxon>
        <taxon>Pseudomonadota</taxon>
        <taxon>Betaproteobacteria</taxon>
        <taxon>Neisseriales</taxon>
        <taxon>Neisseriaceae</taxon>
        <taxon>Neisseria</taxon>
    </lineage>
</organism>
<dbReference type="Gene3D" id="3.40.50.11720">
    <property type="entry name" value="3-Deoxy-D-manno-octulosonic-acid transferase, N-terminal domain"/>
    <property type="match status" value="1"/>
</dbReference>
<keyword evidence="4 7" id="KW-0808">Transferase</keyword>
<dbReference type="GO" id="GO:0009245">
    <property type="term" value="P:lipid A biosynthetic process"/>
    <property type="evidence" value="ECO:0007669"/>
    <property type="project" value="TreeGrafter"/>
</dbReference>
<dbReference type="InterPro" id="IPR039901">
    <property type="entry name" value="Kdotransferase"/>
</dbReference>
<dbReference type="FunFam" id="3.40.50.11720:FF:000001">
    <property type="entry name" value="3-deoxy-D-manno-octulosonic acid transferase"/>
    <property type="match status" value="1"/>
</dbReference>
<dbReference type="Proteomes" id="UP000486297">
    <property type="component" value="Unassembled WGS sequence"/>
</dbReference>
<dbReference type="GO" id="GO:0009244">
    <property type="term" value="P:lipopolysaccharide core region biosynthetic process"/>
    <property type="evidence" value="ECO:0007669"/>
    <property type="project" value="UniProtKB-UniRule"/>
</dbReference>
<dbReference type="AlphaFoldDB" id="A0A5Q3RYU9"/>
<comment type="caution">
    <text evidence="8">The sequence shown here is derived from an EMBL/GenBank/DDBJ whole genome shotgun (WGS) entry which is preliminary data.</text>
</comment>
<dbReference type="PANTHER" id="PTHR42755">
    <property type="entry name" value="3-DEOXY-MANNO-OCTULOSONATE CYTIDYLYLTRANSFERASE"/>
    <property type="match status" value="1"/>
</dbReference>
<dbReference type="RefSeq" id="WP_095503078.1">
    <property type="nucleotide sequence ID" value="NZ_CP046027.1"/>
</dbReference>
<keyword evidence="7" id="KW-0448">Lipopolysaccharide biosynthesis</keyword>
<evidence type="ECO:0000256" key="6">
    <source>
        <dbReference type="ARBA" id="ARBA00049183"/>
    </source>
</evidence>
<proteinExistence type="inferred from homology"/>
<keyword evidence="7" id="KW-0472">Membrane</keyword>
<dbReference type="NCBIfam" id="NF004386">
    <property type="entry name" value="PRK05749.1-2"/>
    <property type="match status" value="1"/>
</dbReference>
<evidence type="ECO:0000256" key="3">
    <source>
        <dbReference type="ARBA" id="ARBA00019077"/>
    </source>
</evidence>
<comment type="catalytic activity">
    <reaction evidence="6 7">
        <text>lipid IVA (E. coli) + CMP-3-deoxy-beta-D-manno-octulosonate = alpha-Kdo-(2-&gt;6)-lipid IVA (E. coli) + CMP + H(+)</text>
        <dbReference type="Rhea" id="RHEA:28066"/>
        <dbReference type="ChEBI" id="CHEBI:15378"/>
        <dbReference type="ChEBI" id="CHEBI:58603"/>
        <dbReference type="ChEBI" id="CHEBI:60364"/>
        <dbReference type="ChEBI" id="CHEBI:60377"/>
        <dbReference type="ChEBI" id="CHEBI:85987"/>
        <dbReference type="EC" id="2.4.99.12"/>
    </reaction>
</comment>
<name>A0A5Q3RYU9_9NEIS</name>
<comment type="function">
    <text evidence="7">Involved in lipopolysaccharide (LPS) biosynthesis. Catalyzes the transfer of 3-deoxy-D-manno-octulosonate (Kdo) residue(s) from CMP-Kdo to lipid IV(A), the tetraacyldisaccharide-1,4'-bisphosphate precursor of lipid A.</text>
</comment>
<dbReference type="EC" id="2.4.99.12" evidence="2 7"/>
<evidence type="ECO:0000256" key="1">
    <source>
        <dbReference type="ARBA" id="ARBA00004713"/>
    </source>
</evidence>
<dbReference type="Gene3D" id="3.40.50.2000">
    <property type="entry name" value="Glycogen Phosphorylase B"/>
    <property type="match status" value="1"/>
</dbReference>
<evidence type="ECO:0000256" key="5">
    <source>
        <dbReference type="ARBA" id="ARBA00031445"/>
    </source>
</evidence>
<evidence type="ECO:0000256" key="2">
    <source>
        <dbReference type="ARBA" id="ARBA00012621"/>
    </source>
</evidence>